<accession>A0A9P6AZI8</accession>
<keyword evidence="1" id="KW-0507">mRNA processing</keyword>
<protein>
    <recommendedName>
        <fullName evidence="2">CCHC-type domain-containing protein</fullName>
    </recommendedName>
</protein>
<dbReference type="Pfam" id="PF00098">
    <property type="entry name" value="zf-CCHC"/>
    <property type="match status" value="1"/>
</dbReference>
<dbReference type="Pfam" id="PF14223">
    <property type="entry name" value="Retrotran_gag_2"/>
    <property type="match status" value="1"/>
</dbReference>
<keyword evidence="4" id="KW-1185">Reference proteome</keyword>
<evidence type="ECO:0000313" key="3">
    <source>
        <dbReference type="EMBL" id="KAF9514908.1"/>
    </source>
</evidence>
<dbReference type="EMBL" id="MU128955">
    <property type="protein sequence ID" value="KAF9514908.1"/>
    <property type="molecule type" value="Genomic_DNA"/>
</dbReference>
<dbReference type="Proteomes" id="UP000886523">
    <property type="component" value="Unassembled WGS sequence"/>
</dbReference>
<dbReference type="SUPFAM" id="SSF57756">
    <property type="entry name" value="Retrovirus zinc finger-like domains"/>
    <property type="match status" value="1"/>
</dbReference>
<dbReference type="AlphaFoldDB" id="A0A9P6AZI8"/>
<dbReference type="GO" id="GO:0006397">
    <property type="term" value="P:mRNA processing"/>
    <property type="evidence" value="ECO:0007669"/>
    <property type="project" value="UniProtKB-KW"/>
</dbReference>
<feature type="domain" description="CCHC-type" evidence="2">
    <location>
        <begin position="112"/>
        <end position="127"/>
    </location>
</feature>
<reference evidence="3" key="1">
    <citation type="journal article" date="2020" name="Nat. Commun.">
        <title>Large-scale genome sequencing of mycorrhizal fungi provides insights into the early evolution of symbiotic traits.</title>
        <authorList>
            <person name="Miyauchi S."/>
            <person name="Kiss E."/>
            <person name="Kuo A."/>
            <person name="Drula E."/>
            <person name="Kohler A."/>
            <person name="Sanchez-Garcia M."/>
            <person name="Morin E."/>
            <person name="Andreopoulos B."/>
            <person name="Barry K.W."/>
            <person name="Bonito G."/>
            <person name="Buee M."/>
            <person name="Carver A."/>
            <person name="Chen C."/>
            <person name="Cichocki N."/>
            <person name="Clum A."/>
            <person name="Culley D."/>
            <person name="Crous P.W."/>
            <person name="Fauchery L."/>
            <person name="Girlanda M."/>
            <person name="Hayes R.D."/>
            <person name="Keri Z."/>
            <person name="LaButti K."/>
            <person name="Lipzen A."/>
            <person name="Lombard V."/>
            <person name="Magnuson J."/>
            <person name="Maillard F."/>
            <person name="Murat C."/>
            <person name="Nolan M."/>
            <person name="Ohm R.A."/>
            <person name="Pangilinan J."/>
            <person name="Pereira M.F."/>
            <person name="Perotto S."/>
            <person name="Peter M."/>
            <person name="Pfister S."/>
            <person name="Riley R."/>
            <person name="Sitrit Y."/>
            <person name="Stielow J.B."/>
            <person name="Szollosi G."/>
            <person name="Zifcakova L."/>
            <person name="Stursova M."/>
            <person name="Spatafora J.W."/>
            <person name="Tedersoo L."/>
            <person name="Vaario L.M."/>
            <person name="Yamada A."/>
            <person name="Yan M."/>
            <person name="Wang P."/>
            <person name="Xu J."/>
            <person name="Bruns T."/>
            <person name="Baldrian P."/>
            <person name="Vilgalys R."/>
            <person name="Dunand C."/>
            <person name="Henrissat B."/>
            <person name="Grigoriev I.V."/>
            <person name="Hibbett D."/>
            <person name="Nagy L.G."/>
            <person name="Martin F.M."/>
        </authorList>
    </citation>
    <scope>NUCLEOTIDE SEQUENCE</scope>
    <source>
        <strain evidence="3">UP504</strain>
    </source>
</reference>
<gene>
    <name evidence="3" type="ORF">BS47DRAFT_1450400</name>
</gene>
<dbReference type="GO" id="GO:0008270">
    <property type="term" value="F:zinc ion binding"/>
    <property type="evidence" value="ECO:0007669"/>
    <property type="project" value="InterPro"/>
</dbReference>
<name>A0A9P6AZI8_9AGAM</name>
<organism evidence="3 4">
    <name type="scientific">Hydnum rufescens UP504</name>
    <dbReference type="NCBI Taxonomy" id="1448309"/>
    <lineage>
        <taxon>Eukaryota</taxon>
        <taxon>Fungi</taxon>
        <taxon>Dikarya</taxon>
        <taxon>Basidiomycota</taxon>
        <taxon>Agaricomycotina</taxon>
        <taxon>Agaricomycetes</taxon>
        <taxon>Cantharellales</taxon>
        <taxon>Hydnaceae</taxon>
        <taxon>Hydnum</taxon>
    </lineage>
</organism>
<proteinExistence type="predicted"/>
<dbReference type="GO" id="GO:0003676">
    <property type="term" value="F:nucleic acid binding"/>
    <property type="evidence" value="ECO:0007669"/>
    <property type="project" value="InterPro"/>
</dbReference>
<dbReference type="InterPro" id="IPR036875">
    <property type="entry name" value="Znf_CCHC_sf"/>
</dbReference>
<sequence length="155" mass="17375">MQFDPTVNTLHAHLHSVEETTDKLEACGIEIHEDLKIITLFASLPTEYNPSITTIVSSLEVAGRDPSLIHSKTKFVTNLLLSKESHHIEIQGKWAPHKVSSQAIPQPHGKQLCYICQSPDHYQANCPTVAKPSKMVQELINMIHQDLPDSEDITY</sequence>
<evidence type="ECO:0000259" key="2">
    <source>
        <dbReference type="Pfam" id="PF00098"/>
    </source>
</evidence>
<comment type="caution">
    <text evidence="3">The sequence shown here is derived from an EMBL/GenBank/DDBJ whole genome shotgun (WGS) entry which is preliminary data.</text>
</comment>
<dbReference type="InterPro" id="IPR001878">
    <property type="entry name" value="Znf_CCHC"/>
</dbReference>
<evidence type="ECO:0000313" key="4">
    <source>
        <dbReference type="Proteomes" id="UP000886523"/>
    </source>
</evidence>
<evidence type="ECO:0000256" key="1">
    <source>
        <dbReference type="ARBA" id="ARBA00022664"/>
    </source>
</evidence>